<dbReference type="Proteomes" id="UP000036959">
    <property type="component" value="Unassembled WGS sequence"/>
</dbReference>
<organism evidence="1 2">
    <name type="scientific">Candidatus Burkholderia verschuerenii</name>
    <dbReference type="NCBI Taxonomy" id="242163"/>
    <lineage>
        <taxon>Bacteria</taxon>
        <taxon>Pseudomonadati</taxon>
        <taxon>Pseudomonadota</taxon>
        <taxon>Betaproteobacteria</taxon>
        <taxon>Burkholderiales</taxon>
        <taxon>Burkholderiaceae</taxon>
        <taxon>Burkholderia</taxon>
    </lineage>
</organism>
<name>A0A0L0M892_9BURK</name>
<evidence type="ECO:0000313" key="1">
    <source>
        <dbReference type="EMBL" id="KND58184.1"/>
    </source>
</evidence>
<gene>
    <name evidence="1" type="ORF">BVER_05274</name>
</gene>
<dbReference type="SUPFAM" id="SSF88697">
    <property type="entry name" value="PUA domain-like"/>
    <property type="match status" value="1"/>
</dbReference>
<reference evidence="2" key="1">
    <citation type="submission" date="2015-06" db="EMBL/GenBank/DDBJ databases">
        <title>Comparative genomics of Burkholderia leaf nodule symbionts.</title>
        <authorList>
            <person name="Carlier A."/>
            <person name="Eberl L."/>
            <person name="Pinto-Carbo M."/>
        </authorList>
    </citation>
    <scope>NUCLEOTIDE SEQUENCE [LARGE SCALE GENOMIC DNA]</scope>
    <source>
        <strain evidence="2">UZHbot4</strain>
    </source>
</reference>
<accession>A0A0L0M892</accession>
<protein>
    <submittedName>
        <fullName evidence="1">Transcriptional regulator, Cro/CI family</fullName>
    </submittedName>
</protein>
<dbReference type="PATRIC" id="fig|242163.4.peg.2482"/>
<sequence>MPCSSRMRGNSHVRFFGGRVSERERGYPLDSRASMQNITSNDQVLIWLEERHASNIFAGTKRVELRRRAMHVSNGTVVWIYVKCPVGSVLGQAVVAATHILTPNQIWQKFGSCLGLARAEFFDYCEGLRSAFILELKDAKKMKEGVPLNALRDASTTFHPPQFFVRVDPTSSLAALMSAGMPKSEGPSGRRV</sequence>
<dbReference type="EMBL" id="LFJJ01000193">
    <property type="protein sequence ID" value="KND58184.1"/>
    <property type="molecule type" value="Genomic_DNA"/>
</dbReference>
<comment type="caution">
    <text evidence="1">The sequence shown here is derived from an EMBL/GenBank/DDBJ whole genome shotgun (WGS) entry which is preliminary data.</text>
</comment>
<proteinExistence type="predicted"/>
<evidence type="ECO:0000313" key="2">
    <source>
        <dbReference type="Proteomes" id="UP000036959"/>
    </source>
</evidence>
<dbReference type="AlphaFoldDB" id="A0A0L0M892"/>
<dbReference type="InterPro" id="IPR015947">
    <property type="entry name" value="PUA-like_sf"/>
</dbReference>
<keyword evidence="2" id="KW-1185">Reference proteome</keyword>
<dbReference type="Gene3D" id="2.30.130.30">
    <property type="entry name" value="Hypothetical protein"/>
    <property type="match status" value="1"/>
</dbReference>